<feature type="region of interest" description="Disordered" evidence="1">
    <location>
        <begin position="31"/>
        <end position="51"/>
    </location>
</feature>
<name>A0AAV5QX38_PICKL</name>
<proteinExistence type="predicted"/>
<evidence type="ECO:0000313" key="2">
    <source>
        <dbReference type="EMBL" id="GMM43754.1"/>
    </source>
</evidence>
<evidence type="ECO:0000256" key="1">
    <source>
        <dbReference type="SAM" id="MobiDB-lite"/>
    </source>
</evidence>
<dbReference type="Proteomes" id="UP001378960">
    <property type="component" value="Unassembled WGS sequence"/>
</dbReference>
<sequence length="249" mass="28002">MLSLLYNKQSSIQNVPQNDVISNTPKVIDFGTLNNQKNQNNDATAATRPEEKNSRSFWSYLFNGKKKQQSDKIDTTSTPTLTDVVDKVISMKKIASSEINNNLNGQTPINGTSAGNDDKLKDINQDVEGDDDDDFIDIQLRQLSYAEVAALNSVIKKNPISTNTFKNSKTSSDDADIPELIVVDQDQDLGKSVTDLEMVETFQNNQNNEIQNIDNFDDNDISADDQWEDKLLAKSKKSKQKLRNKRKHK</sequence>
<reference evidence="2 3" key="1">
    <citation type="journal article" date="2023" name="Elife">
        <title>Identification of key yeast species and microbe-microbe interactions impacting larval growth of Drosophila in the wild.</title>
        <authorList>
            <person name="Mure A."/>
            <person name="Sugiura Y."/>
            <person name="Maeda R."/>
            <person name="Honda K."/>
            <person name="Sakurai N."/>
            <person name="Takahashi Y."/>
            <person name="Watada M."/>
            <person name="Katoh T."/>
            <person name="Gotoh A."/>
            <person name="Gotoh Y."/>
            <person name="Taniguchi I."/>
            <person name="Nakamura K."/>
            <person name="Hayashi T."/>
            <person name="Katayama T."/>
            <person name="Uemura T."/>
            <person name="Hattori Y."/>
        </authorList>
    </citation>
    <scope>NUCLEOTIDE SEQUENCE [LARGE SCALE GENOMIC DNA]</scope>
    <source>
        <strain evidence="2 3">PK-24</strain>
    </source>
</reference>
<comment type="caution">
    <text evidence="2">The sequence shown here is derived from an EMBL/GenBank/DDBJ whole genome shotgun (WGS) entry which is preliminary data.</text>
</comment>
<organism evidence="2 3">
    <name type="scientific">Pichia kluyveri</name>
    <name type="common">Yeast</name>
    <dbReference type="NCBI Taxonomy" id="36015"/>
    <lineage>
        <taxon>Eukaryota</taxon>
        <taxon>Fungi</taxon>
        <taxon>Dikarya</taxon>
        <taxon>Ascomycota</taxon>
        <taxon>Saccharomycotina</taxon>
        <taxon>Pichiomycetes</taxon>
        <taxon>Pichiales</taxon>
        <taxon>Pichiaceae</taxon>
        <taxon>Pichia</taxon>
    </lineage>
</organism>
<dbReference type="AlphaFoldDB" id="A0AAV5QX38"/>
<evidence type="ECO:0000313" key="3">
    <source>
        <dbReference type="Proteomes" id="UP001378960"/>
    </source>
</evidence>
<gene>
    <name evidence="2" type="ORF">DAPK24_003290</name>
</gene>
<protein>
    <submittedName>
        <fullName evidence="2">Uncharacterized protein</fullName>
    </submittedName>
</protein>
<dbReference type="EMBL" id="BTGB01000001">
    <property type="protein sequence ID" value="GMM43754.1"/>
    <property type="molecule type" value="Genomic_DNA"/>
</dbReference>
<accession>A0AAV5QX38</accession>
<feature type="compositionally biased region" description="Polar residues" evidence="1">
    <location>
        <begin position="32"/>
        <end position="44"/>
    </location>
</feature>
<keyword evidence="3" id="KW-1185">Reference proteome</keyword>